<reference evidence="1" key="2">
    <citation type="journal article" date="2023" name="Int. J. Mol. Sci.">
        <title>De Novo Assembly and Annotation of 11 Diverse Shrub Willow (Salix) Genomes Reveals Novel Gene Organization in Sex-Linked Regions.</title>
        <authorList>
            <person name="Hyden B."/>
            <person name="Feng K."/>
            <person name="Yates T.B."/>
            <person name="Jawdy S."/>
            <person name="Cereghino C."/>
            <person name="Smart L.B."/>
            <person name="Muchero W."/>
        </authorList>
    </citation>
    <scope>NUCLEOTIDE SEQUENCE</scope>
    <source>
        <tissue evidence="1">Shoot tip</tissue>
    </source>
</reference>
<sequence>MPRGLQSCLRIFSWLEGSGVKGLNDIINFRVDGYLSVLRFMAVISLCSF</sequence>
<comment type="caution">
    <text evidence="1">The sequence shown here is derived from an EMBL/GenBank/DDBJ whole genome shotgun (WGS) entry which is preliminary data.</text>
</comment>
<accession>A0A9Q0WUU7</accession>
<name>A0A9Q0WUU7_SALPP</name>
<gene>
    <name evidence="1" type="ORF">OIU79_017148</name>
</gene>
<protein>
    <submittedName>
        <fullName evidence="1">Uncharacterized protein</fullName>
    </submittedName>
</protein>
<evidence type="ECO:0000313" key="2">
    <source>
        <dbReference type="Proteomes" id="UP001151532"/>
    </source>
</evidence>
<organism evidence="1 2">
    <name type="scientific">Salix purpurea</name>
    <name type="common">Purple osier willow</name>
    <dbReference type="NCBI Taxonomy" id="77065"/>
    <lineage>
        <taxon>Eukaryota</taxon>
        <taxon>Viridiplantae</taxon>
        <taxon>Streptophyta</taxon>
        <taxon>Embryophyta</taxon>
        <taxon>Tracheophyta</taxon>
        <taxon>Spermatophyta</taxon>
        <taxon>Magnoliopsida</taxon>
        <taxon>eudicotyledons</taxon>
        <taxon>Gunneridae</taxon>
        <taxon>Pentapetalae</taxon>
        <taxon>rosids</taxon>
        <taxon>fabids</taxon>
        <taxon>Malpighiales</taxon>
        <taxon>Salicaceae</taxon>
        <taxon>Saliceae</taxon>
        <taxon>Salix</taxon>
    </lineage>
</organism>
<dbReference type="AlphaFoldDB" id="A0A9Q0WUU7"/>
<keyword evidence="2" id="KW-1185">Reference proteome</keyword>
<proteinExistence type="predicted"/>
<evidence type="ECO:0000313" key="1">
    <source>
        <dbReference type="EMBL" id="KAJ6773617.1"/>
    </source>
</evidence>
<reference evidence="1" key="1">
    <citation type="submission" date="2022-11" db="EMBL/GenBank/DDBJ databases">
        <authorList>
            <person name="Hyden B.L."/>
            <person name="Feng K."/>
            <person name="Yates T."/>
            <person name="Jawdy S."/>
            <person name="Smart L.B."/>
            <person name="Muchero W."/>
        </authorList>
    </citation>
    <scope>NUCLEOTIDE SEQUENCE</scope>
    <source>
        <tissue evidence="1">Shoot tip</tissue>
    </source>
</reference>
<dbReference type="Proteomes" id="UP001151532">
    <property type="component" value="Chromosome 5"/>
</dbReference>
<dbReference type="EMBL" id="JAPFFK010000002">
    <property type="protein sequence ID" value="KAJ6773617.1"/>
    <property type="molecule type" value="Genomic_DNA"/>
</dbReference>